<dbReference type="Gramene" id="mRNA:HanXRQr2_Chr02g0068361">
    <property type="protein sequence ID" value="mRNA:HanXRQr2_Chr02g0068361"/>
    <property type="gene ID" value="HanXRQr2_Chr02g0068361"/>
</dbReference>
<proteinExistence type="predicted"/>
<name>A0A9K3JNY0_HELAN</name>
<reference evidence="2" key="2">
    <citation type="submission" date="2020-06" db="EMBL/GenBank/DDBJ databases">
        <title>Helianthus annuus Genome sequencing and assembly Release 2.</title>
        <authorList>
            <person name="Gouzy J."/>
            <person name="Langlade N."/>
            <person name="Munos S."/>
        </authorList>
    </citation>
    <scope>NUCLEOTIDE SEQUENCE</scope>
    <source>
        <tissue evidence="2">Leaves</tissue>
    </source>
</reference>
<organism evidence="2 3">
    <name type="scientific">Helianthus annuus</name>
    <name type="common">Common sunflower</name>
    <dbReference type="NCBI Taxonomy" id="4232"/>
    <lineage>
        <taxon>Eukaryota</taxon>
        <taxon>Viridiplantae</taxon>
        <taxon>Streptophyta</taxon>
        <taxon>Embryophyta</taxon>
        <taxon>Tracheophyta</taxon>
        <taxon>Spermatophyta</taxon>
        <taxon>Magnoliopsida</taxon>
        <taxon>eudicotyledons</taxon>
        <taxon>Gunneridae</taxon>
        <taxon>Pentapetalae</taxon>
        <taxon>asterids</taxon>
        <taxon>campanulids</taxon>
        <taxon>Asterales</taxon>
        <taxon>Asteraceae</taxon>
        <taxon>Asteroideae</taxon>
        <taxon>Heliantheae alliance</taxon>
        <taxon>Heliantheae</taxon>
        <taxon>Helianthus</taxon>
    </lineage>
</organism>
<dbReference type="Proteomes" id="UP000215914">
    <property type="component" value="Unassembled WGS sequence"/>
</dbReference>
<dbReference type="AlphaFoldDB" id="A0A9K3JNY0"/>
<accession>A0A9K3JNY0</accession>
<feature type="compositionally biased region" description="Basic and acidic residues" evidence="1">
    <location>
        <begin position="12"/>
        <end position="28"/>
    </location>
</feature>
<sequence length="163" mass="18318">MQTQHDTIVRLSGEKAKINDEAEQERAAQKREPEYLIRIAKLEKFADEKVAESKASEILAEEVTVVCKWLLARVVPLISERIAKSDELAKYMFELGQAAYNSGRKDGYGEGRAAAASGEKDYHFELYKQDCAADYTTKSMSLSSLASLRLLKSYSEELMPLKS</sequence>
<protein>
    <submittedName>
        <fullName evidence="2">Uncharacterized protein</fullName>
    </submittedName>
</protein>
<reference evidence="2" key="1">
    <citation type="journal article" date="2017" name="Nature">
        <title>The sunflower genome provides insights into oil metabolism, flowering and Asterid evolution.</title>
        <authorList>
            <person name="Badouin H."/>
            <person name="Gouzy J."/>
            <person name="Grassa C.J."/>
            <person name="Murat F."/>
            <person name="Staton S.E."/>
            <person name="Cottret L."/>
            <person name="Lelandais-Briere C."/>
            <person name="Owens G.L."/>
            <person name="Carrere S."/>
            <person name="Mayjonade B."/>
            <person name="Legrand L."/>
            <person name="Gill N."/>
            <person name="Kane N.C."/>
            <person name="Bowers J.E."/>
            <person name="Hubner S."/>
            <person name="Bellec A."/>
            <person name="Berard A."/>
            <person name="Berges H."/>
            <person name="Blanchet N."/>
            <person name="Boniface M.C."/>
            <person name="Brunel D."/>
            <person name="Catrice O."/>
            <person name="Chaidir N."/>
            <person name="Claudel C."/>
            <person name="Donnadieu C."/>
            <person name="Faraut T."/>
            <person name="Fievet G."/>
            <person name="Helmstetter N."/>
            <person name="King M."/>
            <person name="Knapp S.J."/>
            <person name="Lai Z."/>
            <person name="Le Paslier M.C."/>
            <person name="Lippi Y."/>
            <person name="Lorenzon L."/>
            <person name="Mandel J.R."/>
            <person name="Marage G."/>
            <person name="Marchand G."/>
            <person name="Marquand E."/>
            <person name="Bret-Mestries E."/>
            <person name="Morien E."/>
            <person name="Nambeesan S."/>
            <person name="Nguyen T."/>
            <person name="Pegot-Espagnet P."/>
            <person name="Pouilly N."/>
            <person name="Raftis F."/>
            <person name="Sallet E."/>
            <person name="Schiex T."/>
            <person name="Thomas J."/>
            <person name="Vandecasteele C."/>
            <person name="Vares D."/>
            <person name="Vear F."/>
            <person name="Vautrin S."/>
            <person name="Crespi M."/>
            <person name="Mangin B."/>
            <person name="Burke J.M."/>
            <person name="Salse J."/>
            <person name="Munos S."/>
            <person name="Vincourt P."/>
            <person name="Rieseberg L.H."/>
            <person name="Langlade N.B."/>
        </authorList>
    </citation>
    <scope>NUCLEOTIDE SEQUENCE</scope>
    <source>
        <tissue evidence="2">Leaves</tissue>
    </source>
</reference>
<keyword evidence="3" id="KW-1185">Reference proteome</keyword>
<comment type="caution">
    <text evidence="2">The sequence shown here is derived from an EMBL/GenBank/DDBJ whole genome shotgun (WGS) entry which is preliminary data.</text>
</comment>
<evidence type="ECO:0000313" key="3">
    <source>
        <dbReference type="Proteomes" id="UP000215914"/>
    </source>
</evidence>
<feature type="region of interest" description="Disordered" evidence="1">
    <location>
        <begin position="1"/>
        <end position="28"/>
    </location>
</feature>
<dbReference type="EMBL" id="MNCJ02000317">
    <property type="protein sequence ID" value="KAF5818640.1"/>
    <property type="molecule type" value="Genomic_DNA"/>
</dbReference>
<evidence type="ECO:0000313" key="2">
    <source>
        <dbReference type="EMBL" id="KAF5818640.1"/>
    </source>
</evidence>
<gene>
    <name evidence="2" type="ORF">HanXRQr2_Chr02g0068361</name>
</gene>
<evidence type="ECO:0000256" key="1">
    <source>
        <dbReference type="SAM" id="MobiDB-lite"/>
    </source>
</evidence>